<protein>
    <recommendedName>
        <fullName evidence="3">SAM-dependent methyltransferase</fullName>
    </recommendedName>
</protein>
<proteinExistence type="predicted"/>
<gene>
    <name evidence="1" type="ORF">SAMN05661010_00944</name>
</gene>
<accession>A0A1G9HW20</accession>
<dbReference type="EMBL" id="FNGI01000002">
    <property type="protein sequence ID" value="SDL17151.1"/>
    <property type="molecule type" value="Genomic_DNA"/>
</dbReference>
<dbReference type="AlphaFoldDB" id="A0A1G9HW20"/>
<dbReference type="PANTHER" id="PTHR20974">
    <property type="entry name" value="UPF0585 PROTEIN CG18661"/>
    <property type="match status" value="1"/>
</dbReference>
<evidence type="ECO:0000313" key="2">
    <source>
        <dbReference type="Proteomes" id="UP000198654"/>
    </source>
</evidence>
<dbReference type="PANTHER" id="PTHR20974:SF0">
    <property type="entry name" value="UPF0585 PROTEIN CG18661"/>
    <property type="match status" value="1"/>
</dbReference>
<dbReference type="InterPro" id="IPR029063">
    <property type="entry name" value="SAM-dependent_MTases_sf"/>
</dbReference>
<dbReference type="Proteomes" id="UP000198654">
    <property type="component" value="Unassembled WGS sequence"/>
</dbReference>
<evidence type="ECO:0008006" key="3">
    <source>
        <dbReference type="Google" id="ProtNLM"/>
    </source>
</evidence>
<dbReference type="RefSeq" id="WP_089726073.1">
    <property type="nucleotide sequence ID" value="NZ_FNGI01000002.1"/>
</dbReference>
<dbReference type="InterPro" id="IPR010342">
    <property type="entry name" value="DUF938"/>
</dbReference>
<organism evidence="1 2">
    <name type="scientific">Modicisalibacter muralis</name>
    <dbReference type="NCBI Taxonomy" id="119000"/>
    <lineage>
        <taxon>Bacteria</taxon>
        <taxon>Pseudomonadati</taxon>
        <taxon>Pseudomonadota</taxon>
        <taxon>Gammaproteobacteria</taxon>
        <taxon>Oceanospirillales</taxon>
        <taxon>Halomonadaceae</taxon>
        <taxon>Modicisalibacter</taxon>
    </lineage>
</organism>
<evidence type="ECO:0000313" key="1">
    <source>
        <dbReference type="EMBL" id="SDL17151.1"/>
    </source>
</evidence>
<dbReference type="OrthoDB" id="5563826at2"/>
<dbReference type="SUPFAM" id="SSF53335">
    <property type="entry name" value="S-adenosyl-L-methionine-dependent methyltransferases"/>
    <property type="match status" value="1"/>
</dbReference>
<keyword evidence="2" id="KW-1185">Reference proteome</keyword>
<dbReference type="STRING" id="119000.SAMN05661010_00944"/>
<dbReference type="Gene3D" id="3.40.50.150">
    <property type="entry name" value="Vaccinia Virus protein VP39"/>
    <property type="match status" value="1"/>
</dbReference>
<dbReference type="Pfam" id="PF06080">
    <property type="entry name" value="DUF938"/>
    <property type="match status" value="1"/>
</dbReference>
<reference evidence="1 2" key="1">
    <citation type="submission" date="2016-10" db="EMBL/GenBank/DDBJ databases">
        <authorList>
            <person name="de Groot N.N."/>
        </authorList>
    </citation>
    <scope>NUCLEOTIDE SEQUENCE [LARGE SCALE GENOMIC DNA]</scope>
    <source>
        <strain evidence="1 2">DSM 14789</strain>
    </source>
</reference>
<name>A0A1G9HW20_9GAMM</name>
<sequence length="209" mass="22976">MNGFDNQGVDERLSSPAVQRNRDPILGVLNEILPQDSTVLEIASGSGEHAFHFAYHLPQVTWYPSDANVAARASISAWRAKGGPPNLRAPLALDVTRRPWPSVDYDALVCINMLHIAPWEAAEALFAEAQRLPVGGVLYLYGPFKREGSHTAPSNAAFDADLRRRDARWGIRDLETVESLGQSHGLTLERVVEMPANNLSLVFKPDVQA</sequence>